<protein>
    <recommendedName>
        <fullName evidence="6">Ribosomal RNA small subunit methyltransferase G</fullName>
        <ecNumber evidence="6">2.1.1.-</ecNumber>
    </recommendedName>
    <alternativeName>
        <fullName evidence="6">16S rRNA 7-methylguanosine methyltransferase</fullName>
        <shortName evidence="6">16S rRNA m7G methyltransferase</shortName>
    </alternativeName>
</protein>
<keyword evidence="3 6" id="KW-0489">Methyltransferase</keyword>
<evidence type="ECO:0000256" key="1">
    <source>
        <dbReference type="ARBA" id="ARBA00022490"/>
    </source>
</evidence>
<dbReference type="PANTHER" id="PTHR31760">
    <property type="entry name" value="S-ADENOSYL-L-METHIONINE-DEPENDENT METHYLTRANSFERASES SUPERFAMILY PROTEIN"/>
    <property type="match status" value="1"/>
</dbReference>
<comment type="caution">
    <text evidence="7">The sequence shown here is derived from an EMBL/GenBank/DDBJ whole genome shotgun (WGS) entry which is preliminary data.</text>
</comment>
<keyword evidence="2 6" id="KW-0698">rRNA processing</keyword>
<evidence type="ECO:0000256" key="2">
    <source>
        <dbReference type="ARBA" id="ARBA00022552"/>
    </source>
</evidence>
<keyword evidence="5 6" id="KW-0949">S-adenosyl-L-methionine</keyword>
<dbReference type="EMBL" id="JADIMJ010000076">
    <property type="protein sequence ID" value="MBO8454114.1"/>
    <property type="molecule type" value="Genomic_DNA"/>
</dbReference>
<evidence type="ECO:0000256" key="4">
    <source>
        <dbReference type="ARBA" id="ARBA00022679"/>
    </source>
</evidence>
<feature type="binding site" evidence="6">
    <location>
        <position position="104"/>
    </location>
    <ligand>
        <name>S-adenosyl-L-methionine</name>
        <dbReference type="ChEBI" id="CHEBI:59789"/>
    </ligand>
</feature>
<dbReference type="Proteomes" id="UP000771749">
    <property type="component" value="Unassembled WGS sequence"/>
</dbReference>
<dbReference type="EC" id="2.1.1.-" evidence="6"/>
<dbReference type="SUPFAM" id="SSF53335">
    <property type="entry name" value="S-adenosyl-L-methionine-dependent methyltransferases"/>
    <property type="match status" value="1"/>
</dbReference>
<proteinExistence type="inferred from homology"/>
<comment type="caution">
    <text evidence="6">Lacks conserved residue(s) required for the propagation of feature annotation.</text>
</comment>
<name>A0A940DNK4_9BACT</name>
<evidence type="ECO:0000313" key="8">
    <source>
        <dbReference type="Proteomes" id="UP000771749"/>
    </source>
</evidence>
<feature type="binding site" evidence="6">
    <location>
        <position position="168"/>
    </location>
    <ligand>
        <name>S-adenosyl-L-methionine</name>
        <dbReference type="ChEBI" id="CHEBI:59789"/>
    </ligand>
</feature>
<feature type="binding site" evidence="6">
    <location>
        <begin position="155"/>
        <end position="156"/>
    </location>
    <ligand>
        <name>S-adenosyl-L-methionine</name>
        <dbReference type="ChEBI" id="CHEBI:59789"/>
    </ligand>
</feature>
<accession>A0A940DNK4</accession>
<evidence type="ECO:0000256" key="6">
    <source>
        <dbReference type="HAMAP-Rule" id="MF_00074"/>
    </source>
</evidence>
<comment type="similarity">
    <text evidence="6">Belongs to the methyltransferase superfamily. RNA methyltransferase RsmG family.</text>
</comment>
<dbReference type="Gene3D" id="3.40.50.150">
    <property type="entry name" value="Vaccinia Virus protein VP39"/>
    <property type="match status" value="1"/>
</dbReference>
<evidence type="ECO:0000256" key="3">
    <source>
        <dbReference type="ARBA" id="ARBA00022603"/>
    </source>
</evidence>
<gene>
    <name evidence="6" type="primary">rsmG</name>
    <name evidence="7" type="ORF">IAC07_05245</name>
</gene>
<reference evidence="7" key="1">
    <citation type="submission" date="2020-10" db="EMBL/GenBank/DDBJ databases">
        <authorList>
            <person name="Gilroy R."/>
        </authorList>
    </citation>
    <scope>NUCLEOTIDE SEQUENCE</scope>
    <source>
        <strain evidence="7">F1-3629</strain>
    </source>
</reference>
<feature type="binding site" evidence="6">
    <location>
        <position position="109"/>
    </location>
    <ligand>
        <name>S-adenosyl-L-methionine</name>
        <dbReference type="ChEBI" id="CHEBI:59789"/>
    </ligand>
</feature>
<dbReference type="GO" id="GO:0005829">
    <property type="term" value="C:cytosol"/>
    <property type="evidence" value="ECO:0007669"/>
    <property type="project" value="TreeGrafter"/>
</dbReference>
<evidence type="ECO:0000256" key="5">
    <source>
        <dbReference type="ARBA" id="ARBA00022691"/>
    </source>
</evidence>
<dbReference type="Pfam" id="PF02527">
    <property type="entry name" value="GidB"/>
    <property type="match status" value="1"/>
</dbReference>
<reference evidence="7" key="2">
    <citation type="journal article" date="2021" name="PeerJ">
        <title>Extensive microbial diversity within the chicken gut microbiome revealed by metagenomics and culture.</title>
        <authorList>
            <person name="Gilroy R."/>
            <person name="Ravi A."/>
            <person name="Getino M."/>
            <person name="Pursley I."/>
            <person name="Horton D.L."/>
            <person name="Alikhan N.F."/>
            <person name="Baker D."/>
            <person name="Gharbi K."/>
            <person name="Hall N."/>
            <person name="Watson M."/>
            <person name="Adriaenssens E.M."/>
            <person name="Foster-Nyarko E."/>
            <person name="Jarju S."/>
            <person name="Secka A."/>
            <person name="Antonio M."/>
            <person name="Oren A."/>
            <person name="Chaudhuri R.R."/>
            <person name="La Ragione R."/>
            <person name="Hildebrand F."/>
            <person name="Pallen M.J."/>
        </authorList>
    </citation>
    <scope>NUCLEOTIDE SEQUENCE</scope>
    <source>
        <strain evidence="7">F1-3629</strain>
    </source>
</reference>
<dbReference type="HAMAP" id="MF_00074">
    <property type="entry name" value="16SrRNA_methyltr_G"/>
    <property type="match status" value="1"/>
</dbReference>
<dbReference type="GO" id="GO:0070043">
    <property type="term" value="F:rRNA (guanine-N7-)-methyltransferase activity"/>
    <property type="evidence" value="ECO:0007669"/>
    <property type="project" value="UniProtKB-UniRule"/>
</dbReference>
<evidence type="ECO:0000313" key="7">
    <source>
        <dbReference type="EMBL" id="MBO8454114.1"/>
    </source>
</evidence>
<dbReference type="PANTHER" id="PTHR31760:SF0">
    <property type="entry name" value="S-ADENOSYL-L-METHIONINE-DEPENDENT METHYLTRANSFERASES SUPERFAMILY PROTEIN"/>
    <property type="match status" value="1"/>
</dbReference>
<comment type="function">
    <text evidence="6">Specifically methylates the N7 position of a guanine in 16S rRNA.</text>
</comment>
<organism evidence="7 8">
    <name type="scientific">Candidatus Cryptobacteroides gallistercoris</name>
    <dbReference type="NCBI Taxonomy" id="2840765"/>
    <lineage>
        <taxon>Bacteria</taxon>
        <taxon>Pseudomonadati</taxon>
        <taxon>Bacteroidota</taxon>
        <taxon>Bacteroidia</taxon>
        <taxon>Bacteroidales</taxon>
        <taxon>Candidatus Cryptobacteroides</taxon>
    </lineage>
</organism>
<dbReference type="AlphaFoldDB" id="A0A940DNK4"/>
<dbReference type="InterPro" id="IPR003682">
    <property type="entry name" value="rRNA_ssu_MeTfrase_G"/>
</dbReference>
<keyword evidence="1 6" id="KW-0963">Cytoplasm</keyword>
<sequence>MEYQEFEDIVLRLFPETGTCRLEKFRMLGPLYREWNSKINVISRKDIDNLYLHHVLHSLAIAEYIRRHMPGLYGLISATAEDGAGTCQVPDAVPGPAATFLDIGTGGGFPGIPLAILFPSAHFTLCDSIGKKVLVASEISEACGLKNVSAANARAEALPGQFDWIVSRAVTSLDRFLPWTKGKCRRGIFYLKGGDVSEEIAAAMGKFRLPSGAVHVWKISEALPDPYFEGKLVIFIEGNEK</sequence>
<dbReference type="InterPro" id="IPR029063">
    <property type="entry name" value="SAM-dependent_MTases_sf"/>
</dbReference>
<comment type="subcellular location">
    <subcellularLocation>
        <location evidence="6">Cytoplasm</location>
    </subcellularLocation>
</comment>
<keyword evidence="4 6" id="KW-0808">Transferase</keyword>